<dbReference type="GO" id="GO:0030170">
    <property type="term" value="F:pyridoxal phosphate binding"/>
    <property type="evidence" value="ECO:0007669"/>
    <property type="project" value="InterPro"/>
</dbReference>
<dbReference type="PANTHER" id="PTHR43094">
    <property type="entry name" value="AMINOTRANSFERASE"/>
    <property type="match status" value="1"/>
</dbReference>
<dbReference type="InterPro" id="IPR015421">
    <property type="entry name" value="PyrdxlP-dep_Trfase_major"/>
</dbReference>
<dbReference type="GO" id="GO:0005829">
    <property type="term" value="C:cytosol"/>
    <property type="evidence" value="ECO:0007669"/>
    <property type="project" value="TreeGrafter"/>
</dbReference>
<evidence type="ECO:0000313" key="7">
    <source>
        <dbReference type="Proteomes" id="UP000183407"/>
    </source>
</evidence>
<keyword evidence="2 6" id="KW-0032">Aminotransferase</keyword>
<keyword evidence="3 6" id="KW-0808">Transferase</keyword>
<name>A0A1H4IQ65_RHOJO</name>
<evidence type="ECO:0000256" key="3">
    <source>
        <dbReference type="ARBA" id="ARBA00022679"/>
    </source>
</evidence>
<evidence type="ECO:0000256" key="4">
    <source>
        <dbReference type="ARBA" id="ARBA00022898"/>
    </source>
</evidence>
<dbReference type="InterPro" id="IPR015424">
    <property type="entry name" value="PyrdxlP-dep_Trfase"/>
</dbReference>
<comment type="similarity">
    <text evidence="1 5">Belongs to the class-III pyridoxal-phosphate-dependent aminotransferase family.</text>
</comment>
<dbReference type="GO" id="GO:0008483">
    <property type="term" value="F:transaminase activity"/>
    <property type="evidence" value="ECO:0007669"/>
    <property type="project" value="UniProtKB-KW"/>
</dbReference>
<dbReference type="PIRSF" id="PIRSF000521">
    <property type="entry name" value="Transaminase_4ab_Lys_Orn"/>
    <property type="match status" value="1"/>
</dbReference>
<reference evidence="7" key="1">
    <citation type="submission" date="2016-10" db="EMBL/GenBank/DDBJ databases">
        <authorList>
            <person name="Varghese N."/>
        </authorList>
    </citation>
    <scope>NUCLEOTIDE SEQUENCE [LARGE SCALE GENOMIC DNA]</scope>
    <source>
        <strain evidence="7">DSM 44719</strain>
    </source>
</reference>
<evidence type="ECO:0000313" key="6">
    <source>
        <dbReference type="EMBL" id="SEB36241.1"/>
    </source>
</evidence>
<dbReference type="Gene3D" id="3.40.640.10">
    <property type="entry name" value="Type I PLP-dependent aspartate aminotransferase-like (Major domain)"/>
    <property type="match status" value="1"/>
</dbReference>
<evidence type="ECO:0000256" key="2">
    <source>
        <dbReference type="ARBA" id="ARBA00022576"/>
    </source>
</evidence>
<dbReference type="Pfam" id="PF00202">
    <property type="entry name" value="Aminotran_3"/>
    <property type="match status" value="1"/>
</dbReference>
<dbReference type="Gene3D" id="3.90.1150.10">
    <property type="entry name" value="Aspartate Aminotransferase, domain 1"/>
    <property type="match status" value="1"/>
</dbReference>
<dbReference type="PROSITE" id="PS00600">
    <property type="entry name" value="AA_TRANSFER_CLASS_3"/>
    <property type="match status" value="1"/>
</dbReference>
<dbReference type="RefSeq" id="WP_073357910.1">
    <property type="nucleotide sequence ID" value="NZ_FNTL01000002.1"/>
</dbReference>
<evidence type="ECO:0000256" key="1">
    <source>
        <dbReference type="ARBA" id="ARBA00008954"/>
    </source>
</evidence>
<dbReference type="CDD" id="cd00610">
    <property type="entry name" value="OAT_like"/>
    <property type="match status" value="1"/>
</dbReference>
<gene>
    <name evidence="6" type="ORF">SAMN04490220_0377</name>
</gene>
<accession>A0A1H4IQ65</accession>
<proteinExistence type="inferred from homology"/>
<organism evidence="6 7">
    <name type="scientific">Rhodococcus jostii</name>
    <dbReference type="NCBI Taxonomy" id="132919"/>
    <lineage>
        <taxon>Bacteria</taxon>
        <taxon>Bacillati</taxon>
        <taxon>Actinomycetota</taxon>
        <taxon>Actinomycetes</taxon>
        <taxon>Mycobacteriales</taxon>
        <taxon>Nocardiaceae</taxon>
        <taxon>Rhodococcus</taxon>
    </lineage>
</organism>
<dbReference type="InterPro" id="IPR015422">
    <property type="entry name" value="PyrdxlP-dep_Trfase_small"/>
</dbReference>
<keyword evidence="4 5" id="KW-0663">Pyridoxal phosphate</keyword>
<protein>
    <submittedName>
        <fullName evidence="6">Adenosylmethionine-8-amino-7-oxononanoate aminotransferase</fullName>
    </submittedName>
</protein>
<evidence type="ECO:0000256" key="5">
    <source>
        <dbReference type="RuleBase" id="RU003560"/>
    </source>
</evidence>
<dbReference type="InterPro" id="IPR049704">
    <property type="entry name" value="Aminotrans_3_PPA_site"/>
</dbReference>
<dbReference type="InterPro" id="IPR005814">
    <property type="entry name" value="Aminotrans_3"/>
</dbReference>
<dbReference type="OrthoDB" id="9801834at2"/>
<dbReference type="SUPFAM" id="SSF53383">
    <property type="entry name" value="PLP-dependent transferases"/>
    <property type="match status" value="1"/>
</dbReference>
<dbReference type="FunFam" id="3.40.640.10:FF:000014">
    <property type="entry name" value="Adenosylmethionine-8-amino-7-oxononanoate aminotransferase, probable"/>
    <property type="match status" value="1"/>
</dbReference>
<sequence length="418" mass="44504">METTGILWHPQTHMPTAPQQRLVITAGDGAWVTTEDGQRLLDLPAGLWYANVGHGRARIADAAAAQIRTLETYHLFGAHANKPALELAERVSALLPIDDASIFFTSGGSDSVDTACKLARRYWNVLGKDTKKTILSRRGGYHGLHGFGTSIAGLDFNREGYGTDSLIPDTARVPQTDLAGTAEVIDRLGPENIAAIVVEPVIGTGGVVPPPEGYLPGIAALAKEHDILLIADEVITGFGRTGHWFGCTRWGIEPDIITMAKGITSGYLPLGAVGIAPRVAEPFFIGADAPIFRHGLTYSGHATACAVASANLDIIEEEDLVRRVADLEPVLAQALTPLTRSPFVAEVRSVGLMAGIQLHPDIDGNEVVRDCRRGGVLTRLLADNTLHVCPPFVITKEEIEFAVSVIGDQLSALEGKAA</sequence>
<dbReference type="AlphaFoldDB" id="A0A1H4IQ65"/>
<dbReference type="EMBL" id="FNTL01000002">
    <property type="protein sequence ID" value="SEB36241.1"/>
    <property type="molecule type" value="Genomic_DNA"/>
</dbReference>
<dbReference type="Proteomes" id="UP000183407">
    <property type="component" value="Unassembled WGS sequence"/>
</dbReference>
<dbReference type="PANTHER" id="PTHR43094:SF1">
    <property type="entry name" value="AMINOTRANSFERASE CLASS-III"/>
    <property type="match status" value="1"/>
</dbReference>